<protein>
    <submittedName>
        <fullName evidence="2">Uncharacterized protein</fullName>
    </submittedName>
</protein>
<evidence type="ECO:0000313" key="3">
    <source>
        <dbReference type="Proteomes" id="UP000794436"/>
    </source>
</evidence>
<evidence type="ECO:0000313" key="2">
    <source>
        <dbReference type="EMBL" id="TMW59786.1"/>
    </source>
</evidence>
<dbReference type="AlphaFoldDB" id="A0A8K1CB94"/>
<proteinExistence type="predicted"/>
<dbReference type="EMBL" id="SPLM01000109">
    <property type="protein sequence ID" value="TMW59786.1"/>
    <property type="molecule type" value="Genomic_DNA"/>
</dbReference>
<comment type="caution">
    <text evidence="2">The sequence shown here is derived from an EMBL/GenBank/DDBJ whole genome shotgun (WGS) entry which is preliminary data.</text>
</comment>
<evidence type="ECO:0000256" key="1">
    <source>
        <dbReference type="SAM" id="MobiDB-lite"/>
    </source>
</evidence>
<reference evidence="2" key="1">
    <citation type="submission" date="2019-03" db="EMBL/GenBank/DDBJ databases">
        <title>Long read genome sequence of the mycoparasitic Pythium oligandrum ATCC 38472 isolated from sugarbeet rhizosphere.</title>
        <authorList>
            <person name="Gaulin E."/>
        </authorList>
    </citation>
    <scope>NUCLEOTIDE SEQUENCE</scope>
    <source>
        <strain evidence="2">ATCC 38472_TT</strain>
    </source>
</reference>
<name>A0A8K1CB94_PYTOL</name>
<feature type="region of interest" description="Disordered" evidence="1">
    <location>
        <begin position="91"/>
        <end position="115"/>
    </location>
</feature>
<dbReference type="Proteomes" id="UP000794436">
    <property type="component" value="Unassembled WGS sequence"/>
</dbReference>
<sequence length="115" mass="12883">MDPDAPPWVTGHVMLPPMASLLRAQEVPVEHAVPDYDFSMDVESDEEYREHEVPDNGFSLDVVSDEEYRDGELSYYGSSVVDTSFEELLSDEERSEELSGVLGLQEHELPGVTAH</sequence>
<accession>A0A8K1CB94</accession>
<gene>
    <name evidence="2" type="ORF">Poli38472_004855</name>
</gene>
<keyword evidence="3" id="KW-1185">Reference proteome</keyword>
<organism evidence="2 3">
    <name type="scientific">Pythium oligandrum</name>
    <name type="common">Mycoparasitic fungus</name>
    <dbReference type="NCBI Taxonomy" id="41045"/>
    <lineage>
        <taxon>Eukaryota</taxon>
        <taxon>Sar</taxon>
        <taxon>Stramenopiles</taxon>
        <taxon>Oomycota</taxon>
        <taxon>Peronosporomycetes</taxon>
        <taxon>Pythiales</taxon>
        <taxon>Pythiaceae</taxon>
        <taxon>Pythium</taxon>
    </lineage>
</organism>